<sequence>MKLAETERLIIRNWEDRDRDLFHEINSNDTVMAFFPMRRSRTESDEMLERLRDMIRDTGYGFPAVALKNTGEVIGFTGLNLINNANIKPDGTPEIGWRMVTRHWGKGYATEAARAMIALAFDERGHDQLVSFAVADNHRSTAVMERLGMRRDFEGDFDHPSVPDSHPHLKRHVLYRLHKSDWKRSG</sequence>
<dbReference type="AlphaFoldDB" id="A0A5C4JN78"/>
<dbReference type="PROSITE" id="PS51186">
    <property type="entry name" value="GNAT"/>
    <property type="match status" value="1"/>
</dbReference>
<reference evidence="2 3" key="1">
    <citation type="submission" date="2019-06" db="EMBL/GenBank/DDBJ databases">
        <title>Martelella lutilitoris sp. nov., isolated from a tidal mudflat.</title>
        <authorList>
            <person name="Kim Y.-J."/>
        </authorList>
    </citation>
    <scope>NUCLEOTIDE SEQUENCE [LARGE SCALE GENOMIC DNA]</scope>
    <source>
        <strain evidence="2 3">GH2-6</strain>
    </source>
</reference>
<dbReference type="InterPro" id="IPR051531">
    <property type="entry name" value="N-acetyltransferase"/>
</dbReference>
<keyword evidence="2" id="KW-0808">Transferase</keyword>
<proteinExistence type="predicted"/>
<dbReference type="OrthoDB" id="6293260at2"/>
<dbReference type="RefSeq" id="WP_138749631.1">
    <property type="nucleotide sequence ID" value="NZ_VCLB01000009.1"/>
</dbReference>
<dbReference type="GO" id="GO:0016747">
    <property type="term" value="F:acyltransferase activity, transferring groups other than amino-acyl groups"/>
    <property type="evidence" value="ECO:0007669"/>
    <property type="project" value="InterPro"/>
</dbReference>
<organism evidence="2 3">
    <name type="scientific">Martelella lutilitoris</name>
    <dbReference type="NCBI Taxonomy" id="2583532"/>
    <lineage>
        <taxon>Bacteria</taxon>
        <taxon>Pseudomonadati</taxon>
        <taxon>Pseudomonadota</taxon>
        <taxon>Alphaproteobacteria</taxon>
        <taxon>Hyphomicrobiales</taxon>
        <taxon>Aurantimonadaceae</taxon>
        <taxon>Martelella</taxon>
    </lineage>
</organism>
<protein>
    <submittedName>
        <fullName evidence="2">GNAT family N-acetyltransferase</fullName>
    </submittedName>
</protein>
<gene>
    <name evidence="2" type="ORF">FF124_16760</name>
</gene>
<evidence type="ECO:0000313" key="3">
    <source>
        <dbReference type="Proteomes" id="UP000307874"/>
    </source>
</evidence>
<evidence type="ECO:0000313" key="2">
    <source>
        <dbReference type="EMBL" id="TNB46642.1"/>
    </source>
</evidence>
<dbReference type="PANTHER" id="PTHR43792:SF1">
    <property type="entry name" value="N-ACETYLTRANSFERASE DOMAIN-CONTAINING PROTEIN"/>
    <property type="match status" value="1"/>
</dbReference>
<dbReference type="InterPro" id="IPR000182">
    <property type="entry name" value="GNAT_dom"/>
</dbReference>
<dbReference type="SUPFAM" id="SSF55729">
    <property type="entry name" value="Acyl-CoA N-acyltransferases (Nat)"/>
    <property type="match status" value="1"/>
</dbReference>
<dbReference type="Proteomes" id="UP000307874">
    <property type="component" value="Unassembled WGS sequence"/>
</dbReference>
<accession>A0A5C4JN78</accession>
<dbReference type="Pfam" id="PF13302">
    <property type="entry name" value="Acetyltransf_3"/>
    <property type="match status" value="1"/>
</dbReference>
<evidence type="ECO:0000259" key="1">
    <source>
        <dbReference type="PROSITE" id="PS51186"/>
    </source>
</evidence>
<dbReference type="EMBL" id="VCLB01000009">
    <property type="protein sequence ID" value="TNB46642.1"/>
    <property type="molecule type" value="Genomic_DNA"/>
</dbReference>
<dbReference type="Gene3D" id="3.40.630.30">
    <property type="match status" value="1"/>
</dbReference>
<feature type="domain" description="N-acetyltransferase" evidence="1">
    <location>
        <begin position="9"/>
        <end position="169"/>
    </location>
</feature>
<dbReference type="InterPro" id="IPR016181">
    <property type="entry name" value="Acyl_CoA_acyltransferase"/>
</dbReference>
<name>A0A5C4JN78_9HYPH</name>
<dbReference type="PANTHER" id="PTHR43792">
    <property type="entry name" value="GNAT FAMILY, PUTATIVE (AFU_ORTHOLOGUE AFUA_3G00765)-RELATED-RELATED"/>
    <property type="match status" value="1"/>
</dbReference>
<keyword evidence="3" id="KW-1185">Reference proteome</keyword>
<comment type="caution">
    <text evidence="2">The sequence shown here is derived from an EMBL/GenBank/DDBJ whole genome shotgun (WGS) entry which is preliminary data.</text>
</comment>